<dbReference type="PANTHER" id="PTHR43378:SF2">
    <property type="entry name" value="UDP-3-O-ACYLGLUCOSAMINE N-ACYLTRANSFERASE 1, MITOCHONDRIAL-RELATED"/>
    <property type="match status" value="1"/>
</dbReference>
<reference evidence="6 7" key="1">
    <citation type="submission" date="2019-05" db="EMBL/GenBank/DDBJ databases">
        <authorList>
            <person name="Narsing Rao M.P."/>
            <person name="Li W.J."/>
        </authorList>
    </citation>
    <scope>NUCLEOTIDE SEQUENCE [LARGE SCALE GENOMIC DNA]</scope>
    <source>
        <strain evidence="6 7">SYSU_K30003</strain>
    </source>
</reference>
<keyword evidence="1" id="KW-0444">Lipid biosynthesis</keyword>
<dbReference type="InterPro" id="IPR001451">
    <property type="entry name" value="Hexapep"/>
</dbReference>
<dbReference type="AlphaFoldDB" id="A0A5R9GDG0"/>
<sequence length="310" mass="32772">MDIEFSLQELLAFLEENGLYSSDGSSHPNAANIRMHGFSSIFDSKPGTLARMEAQTLDWSAIRAAVVLCSEDAAVPSDTSVTYIPMANPRDAFALAIRKFYRKARPTGISPAAVVGEGCVIGEQVYIGPHAVIGDRVEIGDYTEIHGNATVCDDTTIGRHCAIHSGAVIGADGFGYQRDPEGFYYKVPHVGKVRIGDYVEIGSNTCVARGKLSDTVIGTRVKIGNLCHISHDVTIGSEAMITHQAHIGGNAVVKERSWIAPGAIVKQGVTVGESSLAGMGAVVLKDVLPSDVVAGVPAKPISSIRKPTSE</sequence>
<name>A0A5R9GDG0_9BACL</name>
<dbReference type="PANTHER" id="PTHR43378">
    <property type="entry name" value="UDP-3-O-ACYLGLUCOSAMINE N-ACYLTRANSFERASE"/>
    <property type="match status" value="1"/>
</dbReference>
<keyword evidence="4" id="KW-0443">Lipid metabolism</keyword>
<proteinExistence type="predicted"/>
<comment type="caution">
    <text evidence="6">The sequence shown here is derived from an EMBL/GenBank/DDBJ whole genome shotgun (WGS) entry which is preliminary data.</text>
</comment>
<evidence type="ECO:0000313" key="6">
    <source>
        <dbReference type="EMBL" id="TLS51224.1"/>
    </source>
</evidence>
<dbReference type="GO" id="GO:0009245">
    <property type="term" value="P:lipid A biosynthetic process"/>
    <property type="evidence" value="ECO:0007669"/>
    <property type="project" value="UniProtKB-KW"/>
</dbReference>
<dbReference type="Gene3D" id="3.40.1390.10">
    <property type="entry name" value="MurE/MurF, N-terminal domain"/>
    <property type="match status" value="1"/>
</dbReference>
<dbReference type="OrthoDB" id="9784739at2"/>
<dbReference type="CDD" id="cd03352">
    <property type="entry name" value="LbH_LpxD"/>
    <property type="match status" value="1"/>
</dbReference>
<dbReference type="InterPro" id="IPR007691">
    <property type="entry name" value="LpxD"/>
</dbReference>
<dbReference type="SUPFAM" id="SSF51161">
    <property type="entry name" value="Trimeric LpxA-like enzymes"/>
    <property type="match status" value="1"/>
</dbReference>
<accession>A0A5R9GDG0</accession>
<evidence type="ECO:0000256" key="4">
    <source>
        <dbReference type="ARBA" id="ARBA00023098"/>
    </source>
</evidence>
<organism evidence="6 7">
    <name type="scientific">Paenibacillus antri</name>
    <dbReference type="NCBI Taxonomy" id="2582848"/>
    <lineage>
        <taxon>Bacteria</taxon>
        <taxon>Bacillati</taxon>
        <taxon>Bacillota</taxon>
        <taxon>Bacilli</taxon>
        <taxon>Bacillales</taxon>
        <taxon>Paenibacillaceae</taxon>
        <taxon>Paenibacillus</taxon>
    </lineage>
</organism>
<dbReference type="EMBL" id="VCIW01000010">
    <property type="protein sequence ID" value="TLS51224.1"/>
    <property type="molecule type" value="Genomic_DNA"/>
</dbReference>
<gene>
    <name evidence="6" type="ORF">FE782_15950</name>
</gene>
<protein>
    <submittedName>
        <fullName evidence="6">UDP-3-O-(3-hydroxymyristoyl)glucosamine N-acyltransferase</fullName>
    </submittedName>
</protein>
<evidence type="ECO:0000256" key="2">
    <source>
        <dbReference type="ARBA" id="ARBA00022556"/>
    </source>
</evidence>
<dbReference type="RefSeq" id="WP_138195218.1">
    <property type="nucleotide sequence ID" value="NZ_VCIW01000010.1"/>
</dbReference>
<dbReference type="Pfam" id="PF00132">
    <property type="entry name" value="Hexapep"/>
    <property type="match status" value="2"/>
</dbReference>
<dbReference type="InterPro" id="IPR011004">
    <property type="entry name" value="Trimer_LpxA-like_sf"/>
</dbReference>
<dbReference type="GO" id="GO:0016410">
    <property type="term" value="F:N-acyltransferase activity"/>
    <property type="evidence" value="ECO:0007669"/>
    <property type="project" value="InterPro"/>
</dbReference>
<evidence type="ECO:0000256" key="1">
    <source>
        <dbReference type="ARBA" id="ARBA00022516"/>
    </source>
</evidence>
<dbReference type="GO" id="GO:0016020">
    <property type="term" value="C:membrane"/>
    <property type="evidence" value="ECO:0007669"/>
    <property type="project" value="GOC"/>
</dbReference>
<keyword evidence="2" id="KW-0441">Lipid A biosynthesis</keyword>
<evidence type="ECO:0000313" key="7">
    <source>
        <dbReference type="Proteomes" id="UP000309676"/>
    </source>
</evidence>
<keyword evidence="5 6" id="KW-0012">Acyltransferase</keyword>
<dbReference type="Gene3D" id="2.160.10.10">
    <property type="entry name" value="Hexapeptide repeat proteins"/>
    <property type="match status" value="1"/>
</dbReference>
<evidence type="ECO:0000256" key="5">
    <source>
        <dbReference type="ARBA" id="ARBA00023315"/>
    </source>
</evidence>
<evidence type="ECO:0000256" key="3">
    <source>
        <dbReference type="ARBA" id="ARBA00022679"/>
    </source>
</evidence>
<keyword evidence="7" id="KW-1185">Reference proteome</keyword>
<dbReference type="Proteomes" id="UP000309676">
    <property type="component" value="Unassembled WGS sequence"/>
</dbReference>
<keyword evidence="3 6" id="KW-0808">Transferase</keyword>